<evidence type="ECO:0000313" key="7">
    <source>
        <dbReference type="Proteomes" id="UP000266113"/>
    </source>
</evidence>
<keyword evidence="4" id="KW-0411">Iron-sulfur</keyword>
<proteinExistence type="predicted"/>
<keyword evidence="3" id="KW-0408">Iron</keyword>
<dbReference type="CDD" id="cd00056">
    <property type="entry name" value="ENDO3c"/>
    <property type="match status" value="1"/>
</dbReference>
<evidence type="ECO:0000256" key="1">
    <source>
        <dbReference type="ARBA" id="ARBA00022485"/>
    </source>
</evidence>
<keyword evidence="6" id="KW-0378">Hydrolase</keyword>
<keyword evidence="6" id="KW-0540">Nuclease</keyword>
<dbReference type="GO" id="GO:0046872">
    <property type="term" value="F:metal ion binding"/>
    <property type="evidence" value="ECO:0007669"/>
    <property type="project" value="UniProtKB-KW"/>
</dbReference>
<dbReference type="PIRSF" id="PIRSF001435">
    <property type="entry name" value="Nth"/>
    <property type="match status" value="1"/>
</dbReference>
<evidence type="ECO:0000259" key="5">
    <source>
        <dbReference type="SMART" id="SM00478"/>
    </source>
</evidence>
<dbReference type="PANTHER" id="PTHR10359">
    <property type="entry name" value="A/G-SPECIFIC ADENINE GLYCOSYLASE/ENDONUCLEASE III"/>
    <property type="match status" value="1"/>
</dbReference>
<dbReference type="InterPro" id="IPR003265">
    <property type="entry name" value="HhH-GPD_domain"/>
</dbReference>
<dbReference type="GO" id="GO:0004519">
    <property type="term" value="F:endonuclease activity"/>
    <property type="evidence" value="ECO:0007669"/>
    <property type="project" value="UniProtKB-KW"/>
</dbReference>
<sequence length="241" mass="26412">MRTQADPSLVDVYARLAAAWGPQHWWPGDTPFEVAVGAVLTQNTAWSNVEKAITSLKAAGAMTAAGLLALSEPDLEQAIRPAGTYRVKARYLRTLAAWIAQRATGDLSSLMPEDTDALRCEVLALQGVGRETADSILLYAIGKPAFVVDDYTRRIAARLRLLPDNATYESTQQYFVARLPEDAHLFNQFHALLVHLAKEHCRARPVCLACPLEQCCPSVDTSPATGHAVRMRTMPERTTTP</sequence>
<dbReference type="AlphaFoldDB" id="A0A398DKE3"/>
<dbReference type="PANTHER" id="PTHR10359:SF19">
    <property type="entry name" value="DNA REPAIR GLYCOSYLASE MJ1434-RELATED"/>
    <property type="match status" value="1"/>
</dbReference>
<evidence type="ECO:0000256" key="2">
    <source>
        <dbReference type="ARBA" id="ARBA00022723"/>
    </source>
</evidence>
<evidence type="ECO:0000256" key="3">
    <source>
        <dbReference type="ARBA" id="ARBA00023004"/>
    </source>
</evidence>
<organism evidence="6 7">
    <name type="scientific">Candidatus Cryosericum septentrionale</name>
    <dbReference type="NCBI Taxonomy" id="2290913"/>
    <lineage>
        <taxon>Bacteria</taxon>
        <taxon>Pseudomonadati</taxon>
        <taxon>Caldisericota/Cryosericota group</taxon>
        <taxon>Candidatus Cryosericota</taxon>
        <taxon>Candidatus Cryosericia</taxon>
        <taxon>Candidatus Cryosericales</taxon>
        <taxon>Candidatus Cryosericaceae</taxon>
        <taxon>Candidatus Cryosericum</taxon>
    </lineage>
</organism>
<dbReference type="GO" id="GO:0006284">
    <property type="term" value="P:base-excision repair"/>
    <property type="evidence" value="ECO:0007669"/>
    <property type="project" value="InterPro"/>
</dbReference>
<name>A0A398DKE3_9BACT</name>
<dbReference type="InterPro" id="IPR011257">
    <property type="entry name" value="DNA_glycosylase"/>
</dbReference>
<keyword evidence="6" id="KW-0255">Endonuclease</keyword>
<dbReference type="GO" id="GO:0051539">
    <property type="term" value="F:4 iron, 4 sulfur cluster binding"/>
    <property type="evidence" value="ECO:0007669"/>
    <property type="project" value="UniProtKB-KW"/>
</dbReference>
<dbReference type="Gene3D" id="1.10.1670.10">
    <property type="entry name" value="Helix-hairpin-Helix base-excision DNA repair enzymes (C-terminal)"/>
    <property type="match status" value="1"/>
</dbReference>
<evidence type="ECO:0000256" key="4">
    <source>
        <dbReference type="ARBA" id="ARBA00023014"/>
    </source>
</evidence>
<dbReference type="RefSeq" id="WP_119086568.1">
    <property type="nucleotide sequence ID" value="NZ_QXIY01000047.1"/>
</dbReference>
<reference evidence="6 7" key="1">
    <citation type="submission" date="2018-09" db="EMBL/GenBank/DDBJ databases">
        <title>Discovery and Ecogenomic Context for Candidatus Cryosericales, a Global Caldiserica Order Active in Thawing Permafrost.</title>
        <authorList>
            <person name="Martinez M.A."/>
            <person name="Woodcroft B.J."/>
            <person name="Ignacio Espinoza J.C."/>
            <person name="Zayed A."/>
            <person name="Singleton C.M."/>
            <person name="Boyd J."/>
            <person name="Li Y.-F."/>
            <person name="Purvine S."/>
            <person name="Maughan H."/>
            <person name="Hodgkins S.B."/>
            <person name="Anderson D."/>
            <person name="Sederholm M."/>
            <person name="Temperton B."/>
            <person name="Saleska S.R."/>
            <person name="Tyson G.W."/>
            <person name="Rich V.I."/>
        </authorList>
    </citation>
    <scope>NUCLEOTIDE SEQUENCE [LARGE SCALE GENOMIC DNA]</scope>
    <source>
        <strain evidence="6 7">SMC1</strain>
    </source>
</reference>
<comment type="caution">
    <text evidence="6">The sequence shown here is derived from an EMBL/GenBank/DDBJ whole genome shotgun (WGS) entry which is preliminary data.</text>
</comment>
<dbReference type="Proteomes" id="UP000266113">
    <property type="component" value="Unassembled WGS sequence"/>
</dbReference>
<feature type="domain" description="HhH-GPD" evidence="5">
    <location>
        <begin position="40"/>
        <end position="199"/>
    </location>
</feature>
<accession>A0A398DKE3</accession>
<dbReference type="Pfam" id="PF00730">
    <property type="entry name" value="HhH-GPD"/>
    <property type="match status" value="1"/>
</dbReference>
<evidence type="ECO:0000313" key="6">
    <source>
        <dbReference type="EMBL" id="RIE15625.1"/>
    </source>
</evidence>
<dbReference type="OrthoDB" id="9802365at2"/>
<dbReference type="Gene3D" id="1.10.340.30">
    <property type="entry name" value="Hypothetical protein, domain 2"/>
    <property type="match status" value="1"/>
</dbReference>
<dbReference type="InterPro" id="IPR023170">
    <property type="entry name" value="HhH_base_excis_C"/>
</dbReference>
<keyword evidence="7" id="KW-1185">Reference proteome</keyword>
<gene>
    <name evidence="6" type="ORF">SMC1_09695</name>
</gene>
<dbReference type="EMBL" id="QXIY01000047">
    <property type="protein sequence ID" value="RIE15625.1"/>
    <property type="molecule type" value="Genomic_DNA"/>
</dbReference>
<dbReference type="SUPFAM" id="SSF48150">
    <property type="entry name" value="DNA-glycosylase"/>
    <property type="match status" value="1"/>
</dbReference>
<keyword evidence="2" id="KW-0479">Metal-binding</keyword>
<protein>
    <submittedName>
        <fullName evidence="6">Endonuclease</fullName>
    </submittedName>
</protein>
<dbReference type="SMART" id="SM00478">
    <property type="entry name" value="ENDO3c"/>
    <property type="match status" value="1"/>
</dbReference>
<keyword evidence="1" id="KW-0004">4Fe-4S</keyword>